<dbReference type="STRING" id="1045774.SAMN05421872_103316"/>
<protein>
    <recommendedName>
        <fullName evidence="3">Pyridoxamine 5'-phosphate oxidase</fullName>
    </recommendedName>
</protein>
<dbReference type="OrthoDB" id="5738083at2"/>
<dbReference type="RefSeq" id="WP_090853050.1">
    <property type="nucleotide sequence ID" value="NZ_FMZM01000003.1"/>
</dbReference>
<gene>
    <name evidence="1" type="ORF">SAMN05421872_103316</name>
</gene>
<name>A0A1G6NMV6_9ACTN</name>
<keyword evidence="2" id="KW-1185">Reference proteome</keyword>
<accession>A0A1G6NMV6</accession>
<evidence type="ECO:0008006" key="3">
    <source>
        <dbReference type="Google" id="ProtNLM"/>
    </source>
</evidence>
<reference evidence="2" key="1">
    <citation type="submission" date="2016-10" db="EMBL/GenBank/DDBJ databases">
        <authorList>
            <person name="Varghese N."/>
            <person name="Submissions S."/>
        </authorList>
    </citation>
    <scope>NUCLEOTIDE SEQUENCE [LARGE SCALE GENOMIC DNA]</scope>
    <source>
        <strain evidence="2">CGMCC 4.6858</strain>
    </source>
</reference>
<dbReference type="AlphaFoldDB" id="A0A1G6NMV6"/>
<evidence type="ECO:0000313" key="2">
    <source>
        <dbReference type="Proteomes" id="UP000199034"/>
    </source>
</evidence>
<dbReference type="EMBL" id="FMZM01000003">
    <property type="protein sequence ID" value="SDC69290.1"/>
    <property type="molecule type" value="Genomic_DNA"/>
</dbReference>
<dbReference type="Proteomes" id="UP000199034">
    <property type="component" value="Unassembled WGS sequence"/>
</dbReference>
<organism evidence="1 2">
    <name type="scientific">Nocardioides lianchengensis</name>
    <dbReference type="NCBI Taxonomy" id="1045774"/>
    <lineage>
        <taxon>Bacteria</taxon>
        <taxon>Bacillati</taxon>
        <taxon>Actinomycetota</taxon>
        <taxon>Actinomycetes</taxon>
        <taxon>Propionibacteriales</taxon>
        <taxon>Nocardioidaceae</taxon>
        <taxon>Nocardioides</taxon>
    </lineage>
</organism>
<sequence length="116" mass="12706">MTSFWLFATGDPADRVEPMGTPVRVIALPDGRLGFATRWSGELCRRIGDGTTVTLQPPTGPADLVTGTATVARSGRWYDEVRGRLRSTGGPLDRWRLRRTDAVVLVEPAQPSIDRT</sequence>
<evidence type="ECO:0000313" key="1">
    <source>
        <dbReference type="EMBL" id="SDC69290.1"/>
    </source>
</evidence>
<proteinExistence type="predicted"/>